<keyword evidence="1" id="KW-1133">Transmembrane helix</keyword>
<dbReference type="EMBL" id="BLKZ01000001">
    <property type="protein sequence ID" value="GFG89635.1"/>
    <property type="molecule type" value="Genomic_DNA"/>
</dbReference>
<feature type="transmembrane region" description="Helical" evidence="1">
    <location>
        <begin position="33"/>
        <end position="58"/>
    </location>
</feature>
<organism evidence="2 3">
    <name type="scientific">Mycobacterium bourgelatii</name>
    <dbReference type="NCBI Taxonomy" id="1273442"/>
    <lineage>
        <taxon>Bacteria</taxon>
        <taxon>Bacillati</taxon>
        <taxon>Actinomycetota</taxon>
        <taxon>Actinomycetes</taxon>
        <taxon>Mycobacteriales</taxon>
        <taxon>Mycobacteriaceae</taxon>
        <taxon>Mycobacterium</taxon>
    </lineage>
</organism>
<dbReference type="AlphaFoldDB" id="A0A7I9YLS0"/>
<name>A0A7I9YLS0_MYCBU</name>
<accession>A0A7I9YLS0</accession>
<evidence type="ECO:0000313" key="3">
    <source>
        <dbReference type="Proteomes" id="UP000465360"/>
    </source>
</evidence>
<keyword evidence="3" id="KW-1185">Reference proteome</keyword>
<comment type="caution">
    <text evidence="2">The sequence shown here is derived from an EMBL/GenBank/DDBJ whole genome shotgun (WGS) entry which is preliminary data.</text>
</comment>
<dbReference type="Proteomes" id="UP000465360">
    <property type="component" value="Unassembled WGS sequence"/>
</dbReference>
<gene>
    <name evidence="2" type="ORF">MBOU_16770</name>
</gene>
<evidence type="ECO:0000256" key="1">
    <source>
        <dbReference type="SAM" id="Phobius"/>
    </source>
</evidence>
<protein>
    <submittedName>
        <fullName evidence="2">Uncharacterized protein</fullName>
    </submittedName>
</protein>
<proteinExistence type="predicted"/>
<reference evidence="2 3" key="1">
    <citation type="journal article" date="2019" name="Emerg. Microbes Infect.">
        <title>Comprehensive subspecies identification of 175 nontuberculous mycobacteria species based on 7547 genomic profiles.</title>
        <authorList>
            <person name="Matsumoto Y."/>
            <person name="Kinjo T."/>
            <person name="Motooka D."/>
            <person name="Nabeya D."/>
            <person name="Jung N."/>
            <person name="Uechi K."/>
            <person name="Horii T."/>
            <person name="Iida T."/>
            <person name="Fujita J."/>
            <person name="Nakamura S."/>
        </authorList>
    </citation>
    <scope>NUCLEOTIDE SEQUENCE [LARGE SCALE GENOMIC DNA]</scope>
    <source>
        <strain evidence="2 3">JCM 30725</strain>
    </source>
</reference>
<evidence type="ECO:0000313" key="2">
    <source>
        <dbReference type="EMBL" id="GFG89635.1"/>
    </source>
</evidence>
<sequence length="69" mass="7092">MALVPSRALRVRRGQEWPAVTVVRVVPGSAPPLSVVVMAVMVVLGVLGVVTAMVVPVVPGVMAPPVRLG</sequence>
<keyword evidence="1" id="KW-0812">Transmembrane</keyword>
<keyword evidence="1" id="KW-0472">Membrane</keyword>